<dbReference type="PANTHER" id="PTHR15468">
    <property type="entry name" value="ZNF185"/>
    <property type="match status" value="1"/>
</dbReference>
<dbReference type="InterPro" id="IPR001781">
    <property type="entry name" value="Znf_LIM"/>
</dbReference>
<feature type="compositionally biased region" description="Low complexity" evidence="5">
    <location>
        <begin position="65"/>
        <end position="78"/>
    </location>
</feature>
<sequence length="726" mass="79203">MSKPTKEGDRNSVFQTTKVRTTFKGDSSWIQRRKEAEAEAKAEEEKPWMAEVRAKRLNEAQTETSPVSSPVSKAPAPSDTTQSTKAPTSGYLIRGVFTKTDTKPASSTSTNGFSGPTASFTKKPSEEYKKIAPHTVRVTTEPTVQSEPQLSPEEVEKRTEAASDVLKANAGRQRSYVLSAAKKYESTSTPETPPVSSTFVAKRVVISDDEDTTPAETPKEPVSTSPVPAPVTQASVETRVDKPITPVQKEVPPVAVTPVVTPKSVPQESVPEPYSPAKQSAGTLSALSDTLISFNTETTRPEERKEAVPVADYGSSSVKDSVDPEPIPEQSNDLHNDDLFTLAQSGEEEPVDPAPRSPPSWSQDLLSGPEDSFVPPQKTTGALNLLADDVIPIDTSATSISTDYRFRNVDDSKEEPLVDTWRRHPYAEDTLDSSDPQIAKPITTSVIKNSSTDPFDPIPIETTSMKSPVELFDPLVLGSITSSADPVSPLSPKNEYNSLYDSMPPSALVSLADDIIPIDTNSTRLITNRSWERFDTPIQDTPSSYKSEEKEPARDADEQETVIKFEKKSSENDSPWDRWTSPTVYTTRTTEESSADPVSPPSPKNEYNSLYDSLLDTTEQEGTSSDPESKKGFVLLKEYVDETNESNQSSGLDSSPRSHLSDMSACSYCGELVGSDARISIEHLNISCHPSCFKCGICSREMGDLLCSMFLHNGTVHCESCYSNVI</sequence>
<reference evidence="8" key="1">
    <citation type="submission" date="2025-08" db="UniProtKB">
        <authorList>
            <consortium name="RefSeq"/>
        </authorList>
    </citation>
    <scope>IDENTIFICATION</scope>
</reference>
<dbReference type="GO" id="GO:0046872">
    <property type="term" value="F:metal ion binding"/>
    <property type="evidence" value="ECO:0007669"/>
    <property type="project" value="UniProtKB-KW"/>
</dbReference>
<evidence type="ECO:0000256" key="1">
    <source>
        <dbReference type="ARBA" id="ARBA00022723"/>
    </source>
</evidence>
<feature type="compositionally biased region" description="Basic and acidic residues" evidence="5">
    <location>
        <begin position="32"/>
        <end position="58"/>
    </location>
</feature>
<evidence type="ECO:0000313" key="7">
    <source>
        <dbReference type="Proteomes" id="UP000515152"/>
    </source>
</evidence>
<name>A0A8M1KG08_CLUHA</name>
<dbReference type="PROSITE" id="PS00478">
    <property type="entry name" value="LIM_DOMAIN_1"/>
    <property type="match status" value="1"/>
</dbReference>
<evidence type="ECO:0000256" key="3">
    <source>
        <dbReference type="ARBA" id="ARBA00023038"/>
    </source>
</evidence>
<protein>
    <submittedName>
        <fullName evidence="8">Zinc finger protein 185-like isoform X1</fullName>
    </submittedName>
</protein>
<feature type="compositionally biased region" description="Low complexity" evidence="5">
    <location>
        <begin position="251"/>
        <end position="266"/>
    </location>
</feature>
<feature type="region of interest" description="Disordered" evidence="5">
    <location>
        <begin position="533"/>
        <end position="609"/>
    </location>
</feature>
<evidence type="ECO:0000259" key="6">
    <source>
        <dbReference type="PROSITE" id="PS50023"/>
    </source>
</evidence>
<feature type="compositionally biased region" description="Low complexity" evidence="5">
    <location>
        <begin position="186"/>
        <end position="198"/>
    </location>
</feature>
<feature type="region of interest" description="Disordered" evidence="5">
    <location>
        <begin position="184"/>
        <end position="380"/>
    </location>
</feature>
<dbReference type="PROSITE" id="PS50023">
    <property type="entry name" value="LIM_DOMAIN_2"/>
    <property type="match status" value="1"/>
</dbReference>
<feature type="compositionally biased region" description="Low complexity" evidence="5">
    <location>
        <begin position="221"/>
        <end position="232"/>
    </location>
</feature>
<evidence type="ECO:0000256" key="2">
    <source>
        <dbReference type="ARBA" id="ARBA00022833"/>
    </source>
</evidence>
<dbReference type="SMART" id="SM00132">
    <property type="entry name" value="LIM"/>
    <property type="match status" value="1"/>
</dbReference>
<gene>
    <name evidence="8" type="primary">LOC122130583</name>
</gene>
<feature type="compositionally biased region" description="Polar residues" evidence="5">
    <location>
        <begin position="137"/>
        <end position="149"/>
    </location>
</feature>
<dbReference type="InterPro" id="IPR052621">
    <property type="entry name" value="Cell_Prolif/Cornif_Regul"/>
</dbReference>
<keyword evidence="1 4" id="KW-0479">Metal-binding</keyword>
<dbReference type="GeneID" id="122130583"/>
<feature type="compositionally biased region" description="Basic and acidic residues" evidence="5">
    <location>
        <begin position="1"/>
        <end position="10"/>
    </location>
</feature>
<dbReference type="OrthoDB" id="8909291at2759"/>
<evidence type="ECO:0000256" key="5">
    <source>
        <dbReference type="SAM" id="MobiDB-lite"/>
    </source>
</evidence>
<feature type="compositionally biased region" description="Polar residues" evidence="5">
    <location>
        <begin position="12"/>
        <end position="30"/>
    </location>
</feature>
<feature type="compositionally biased region" description="Basic and acidic residues" evidence="5">
    <location>
        <begin position="546"/>
        <end position="571"/>
    </location>
</feature>
<dbReference type="AlphaFoldDB" id="A0A8M1KG08"/>
<feature type="compositionally biased region" description="Polar residues" evidence="5">
    <location>
        <begin position="103"/>
        <end position="122"/>
    </location>
</feature>
<dbReference type="CDD" id="cd08368">
    <property type="entry name" value="LIM"/>
    <property type="match status" value="1"/>
</dbReference>
<dbReference type="RefSeq" id="XP_042561243.1">
    <property type="nucleotide sequence ID" value="XM_042705309.1"/>
</dbReference>
<dbReference type="Proteomes" id="UP000515152">
    <property type="component" value="Unplaced"/>
</dbReference>
<keyword evidence="2 4" id="KW-0862">Zinc</keyword>
<feature type="compositionally biased region" description="Polar residues" evidence="5">
    <location>
        <begin position="277"/>
        <end position="298"/>
    </location>
</feature>
<evidence type="ECO:0000256" key="4">
    <source>
        <dbReference type="PROSITE-ProRule" id="PRU00125"/>
    </source>
</evidence>
<keyword evidence="3 4" id="KW-0440">LIM domain</keyword>
<proteinExistence type="predicted"/>
<evidence type="ECO:0000313" key="8">
    <source>
        <dbReference type="RefSeq" id="XP_042561243.1"/>
    </source>
</evidence>
<accession>A0A8M1KG08</accession>
<feature type="domain" description="LIM zinc-binding" evidence="6">
    <location>
        <begin position="664"/>
        <end position="726"/>
    </location>
</feature>
<feature type="region of interest" description="Disordered" evidence="5">
    <location>
        <begin position="1"/>
        <end position="167"/>
    </location>
</feature>
<keyword evidence="7" id="KW-1185">Reference proteome</keyword>
<organism evidence="7 8">
    <name type="scientific">Clupea harengus</name>
    <name type="common">Atlantic herring</name>
    <dbReference type="NCBI Taxonomy" id="7950"/>
    <lineage>
        <taxon>Eukaryota</taxon>
        <taxon>Metazoa</taxon>
        <taxon>Chordata</taxon>
        <taxon>Craniata</taxon>
        <taxon>Vertebrata</taxon>
        <taxon>Euteleostomi</taxon>
        <taxon>Actinopterygii</taxon>
        <taxon>Neopterygii</taxon>
        <taxon>Teleostei</taxon>
        <taxon>Clupei</taxon>
        <taxon>Clupeiformes</taxon>
        <taxon>Clupeoidei</taxon>
        <taxon>Clupeidae</taxon>
        <taxon>Clupea</taxon>
    </lineage>
</organism>
<dbReference type="PANTHER" id="PTHR15468:SF2">
    <property type="entry name" value="ZINC FINGER PROTEIN 185"/>
    <property type="match status" value="1"/>
</dbReference>
<dbReference type="KEGG" id="char:122130583"/>